<evidence type="ECO:0000313" key="3">
    <source>
        <dbReference type="Proteomes" id="UP001140510"/>
    </source>
</evidence>
<accession>A0A9W8ZI32</accession>
<gene>
    <name evidence="2" type="ORF">N0V91_003596</name>
</gene>
<organism evidence="2 3">
    <name type="scientific">Didymella pomorum</name>
    <dbReference type="NCBI Taxonomy" id="749634"/>
    <lineage>
        <taxon>Eukaryota</taxon>
        <taxon>Fungi</taxon>
        <taxon>Dikarya</taxon>
        <taxon>Ascomycota</taxon>
        <taxon>Pezizomycotina</taxon>
        <taxon>Dothideomycetes</taxon>
        <taxon>Pleosporomycetidae</taxon>
        <taxon>Pleosporales</taxon>
        <taxon>Pleosporineae</taxon>
        <taxon>Didymellaceae</taxon>
        <taxon>Didymella</taxon>
    </lineage>
</organism>
<proteinExistence type="predicted"/>
<sequence length="241" mass="26368">MSRISDISIIRHFFGFPIHGASPKLHKAAIVCLNASWWQNPPDPTTEFGIAEFMVKGASPTTHCENIINGIRNAHARVIPNAHLLNQYTEDGDSEAFNFGTTKFVSLEEAKKVLINTFVRAHMVGDNSGQHPPIILRIDLVDLGTITKVVDTQNLAKDALIHSPKGPNISLADLLEHFKTRISNQYNAGNESAGILIAALLTSLRDDIYMHGTPQALVVNCDIQDVIDHIQALSKSLPPPS</sequence>
<evidence type="ECO:0000259" key="1">
    <source>
        <dbReference type="Pfam" id="PF21762"/>
    </source>
</evidence>
<dbReference type="Proteomes" id="UP001140510">
    <property type="component" value="Unassembled WGS sequence"/>
</dbReference>
<dbReference type="GO" id="GO:0005634">
    <property type="term" value="C:nucleus"/>
    <property type="evidence" value="ECO:0007669"/>
    <property type="project" value="TreeGrafter"/>
</dbReference>
<protein>
    <recommendedName>
        <fullName evidence="1">Gfd2/YDR514C-like C-terminal domain-containing protein</fullName>
    </recommendedName>
</protein>
<name>A0A9W8ZI32_9PLEO</name>
<evidence type="ECO:0000313" key="2">
    <source>
        <dbReference type="EMBL" id="KAJ4407931.1"/>
    </source>
</evidence>
<dbReference type="PANTHER" id="PTHR28083:SF1">
    <property type="entry name" value="GOOD FOR FULL DBP5 ACTIVITY PROTEIN 2"/>
    <property type="match status" value="1"/>
</dbReference>
<dbReference type="EMBL" id="JAPEVA010000018">
    <property type="protein sequence ID" value="KAJ4407931.1"/>
    <property type="molecule type" value="Genomic_DNA"/>
</dbReference>
<reference evidence="2" key="1">
    <citation type="submission" date="2022-10" db="EMBL/GenBank/DDBJ databases">
        <title>Tapping the CABI collections for fungal endophytes: first genome assemblies for Collariella, Neodidymelliopsis, Ascochyta clinopodiicola, Didymella pomorum, Didymosphaeria variabile, Neocosmospora piperis and Neocucurbitaria cava.</title>
        <authorList>
            <person name="Hill R."/>
        </authorList>
    </citation>
    <scope>NUCLEOTIDE SEQUENCE</scope>
    <source>
        <strain evidence="2">IMI 355091</strain>
    </source>
</reference>
<dbReference type="InterPro" id="IPR040151">
    <property type="entry name" value="Gfd2/YDR514C-like"/>
</dbReference>
<dbReference type="AlphaFoldDB" id="A0A9W8ZI32"/>
<dbReference type="Pfam" id="PF21762">
    <property type="entry name" value="DEDDh_C"/>
    <property type="match status" value="1"/>
</dbReference>
<comment type="caution">
    <text evidence="2">The sequence shown here is derived from an EMBL/GenBank/DDBJ whole genome shotgun (WGS) entry which is preliminary data.</text>
</comment>
<dbReference type="PANTHER" id="PTHR28083">
    <property type="entry name" value="GOOD FOR FULL DBP5 ACTIVITY PROTEIN 2"/>
    <property type="match status" value="1"/>
</dbReference>
<keyword evidence="3" id="KW-1185">Reference proteome</keyword>
<dbReference type="OrthoDB" id="5953249at2759"/>
<feature type="domain" description="Gfd2/YDR514C-like C-terminal" evidence="1">
    <location>
        <begin position="30"/>
        <end position="200"/>
    </location>
</feature>
<dbReference type="InterPro" id="IPR048519">
    <property type="entry name" value="Gfd2/YDR514C-like_C"/>
</dbReference>